<gene>
    <name evidence="3" type="ORF">FPE_LOCUS26556</name>
</gene>
<proteinExistence type="predicted"/>
<accession>A0AAD2E8X4</accession>
<dbReference type="PANTHER" id="PTHR35094">
    <property type="entry name" value="LEUCINE-RICH REPEAT EXTENSIN-LIKE PROTEIN 2"/>
    <property type="match status" value="1"/>
</dbReference>
<evidence type="ECO:0000256" key="1">
    <source>
        <dbReference type="SAM" id="MobiDB-lite"/>
    </source>
</evidence>
<protein>
    <submittedName>
        <fullName evidence="3">Uncharacterized protein</fullName>
    </submittedName>
</protein>
<name>A0AAD2E8X4_9LAMI</name>
<feature type="signal peptide" evidence="2">
    <location>
        <begin position="1"/>
        <end position="19"/>
    </location>
</feature>
<feature type="region of interest" description="Disordered" evidence="1">
    <location>
        <begin position="20"/>
        <end position="91"/>
    </location>
</feature>
<organism evidence="3 4">
    <name type="scientific">Fraxinus pennsylvanica</name>
    <dbReference type="NCBI Taxonomy" id="56036"/>
    <lineage>
        <taxon>Eukaryota</taxon>
        <taxon>Viridiplantae</taxon>
        <taxon>Streptophyta</taxon>
        <taxon>Embryophyta</taxon>
        <taxon>Tracheophyta</taxon>
        <taxon>Spermatophyta</taxon>
        <taxon>Magnoliopsida</taxon>
        <taxon>eudicotyledons</taxon>
        <taxon>Gunneridae</taxon>
        <taxon>Pentapetalae</taxon>
        <taxon>asterids</taxon>
        <taxon>lamiids</taxon>
        <taxon>Lamiales</taxon>
        <taxon>Oleaceae</taxon>
        <taxon>Oleeae</taxon>
        <taxon>Fraxinus</taxon>
    </lineage>
</organism>
<evidence type="ECO:0000313" key="4">
    <source>
        <dbReference type="Proteomes" id="UP000834106"/>
    </source>
</evidence>
<feature type="chain" id="PRO_5042116699" evidence="2">
    <location>
        <begin position="20"/>
        <end position="126"/>
    </location>
</feature>
<evidence type="ECO:0000256" key="2">
    <source>
        <dbReference type="SAM" id="SignalP"/>
    </source>
</evidence>
<dbReference type="EMBL" id="OU503051">
    <property type="protein sequence ID" value="CAI9779126.1"/>
    <property type="molecule type" value="Genomic_DNA"/>
</dbReference>
<reference evidence="3" key="1">
    <citation type="submission" date="2023-05" db="EMBL/GenBank/DDBJ databases">
        <authorList>
            <person name="Huff M."/>
        </authorList>
    </citation>
    <scope>NUCLEOTIDE SEQUENCE</scope>
</reference>
<keyword evidence="2" id="KW-0732">Signal</keyword>
<sequence>MLRIKLLLVLLMIVLPINGLNPRNLDETPPGDSQNKCGNCPCDTDTPCNKAPPPPLLSPPPPKKSPTAKHPPPPSGENPQTPPSPEVYITGPPGSLYNIDINYARTGAGSFSLPLFVSSLLGLLAF</sequence>
<feature type="compositionally biased region" description="Pro residues" evidence="1">
    <location>
        <begin position="50"/>
        <end position="85"/>
    </location>
</feature>
<dbReference type="AlphaFoldDB" id="A0AAD2E8X4"/>
<dbReference type="Proteomes" id="UP000834106">
    <property type="component" value="Chromosome 16"/>
</dbReference>
<keyword evidence="4" id="KW-1185">Reference proteome</keyword>
<dbReference type="PANTHER" id="PTHR35094:SF1">
    <property type="entry name" value="PROTEIN, PUTATIVE-RELATED"/>
    <property type="match status" value="1"/>
</dbReference>
<evidence type="ECO:0000313" key="3">
    <source>
        <dbReference type="EMBL" id="CAI9779126.1"/>
    </source>
</evidence>